<dbReference type="InterPro" id="IPR025944">
    <property type="entry name" value="Sigma_54_int_dom_CS"/>
</dbReference>
<evidence type="ECO:0000256" key="3">
    <source>
        <dbReference type="ARBA" id="ARBA00023015"/>
    </source>
</evidence>
<dbReference type="InterPro" id="IPR025943">
    <property type="entry name" value="Sigma_54_int_dom_ATP-bd_2"/>
</dbReference>
<feature type="domain" description="Sigma-54 factor interaction" evidence="6">
    <location>
        <begin position="220"/>
        <end position="449"/>
    </location>
</feature>
<dbReference type="InterPro" id="IPR027417">
    <property type="entry name" value="P-loop_NTPase"/>
</dbReference>
<dbReference type="FunFam" id="3.40.50.300:FF:000006">
    <property type="entry name" value="DNA-binding transcriptional regulator NtrC"/>
    <property type="match status" value="1"/>
</dbReference>
<dbReference type="SUPFAM" id="SSF55781">
    <property type="entry name" value="GAF domain-like"/>
    <property type="match status" value="1"/>
</dbReference>
<dbReference type="SUPFAM" id="SSF52540">
    <property type="entry name" value="P-loop containing nucleoside triphosphate hydrolases"/>
    <property type="match status" value="1"/>
</dbReference>
<evidence type="ECO:0000313" key="8">
    <source>
        <dbReference type="Proteomes" id="UP001139103"/>
    </source>
</evidence>
<dbReference type="SMART" id="SM00065">
    <property type="entry name" value="GAF"/>
    <property type="match status" value="1"/>
</dbReference>
<evidence type="ECO:0000256" key="2">
    <source>
        <dbReference type="ARBA" id="ARBA00022840"/>
    </source>
</evidence>
<gene>
    <name evidence="7" type="ORF">LOC68_19450</name>
</gene>
<dbReference type="PANTHER" id="PTHR32071:SF57">
    <property type="entry name" value="C4-DICARBOXYLATE TRANSPORT TRANSCRIPTIONAL REGULATORY PROTEIN DCTD"/>
    <property type="match status" value="1"/>
</dbReference>
<name>A0A9X1MPK3_9BACT</name>
<evidence type="ECO:0000256" key="1">
    <source>
        <dbReference type="ARBA" id="ARBA00022741"/>
    </source>
</evidence>
<dbReference type="Gene3D" id="1.10.8.60">
    <property type="match status" value="1"/>
</dbReference>
<keyword evidence="5" id="KW-0804">Transcription</keyword>
<dbReference type="Gene3D" id="3.40.50.300">
    <property type="entry name" value="P-loop containing nucleotide triphosphate hydrolases"/>
    <property type="match status" value="1"/>
</dbReference>
<evidence type="ECO:0000259" key="6">
    <source>
        <dbReference type="PROSITE" id="PS50045"/>
    </source>
</evidence>
<dbReference type="SUPFAM" id="SSF46689">
    <property type="entry name" value="Homeodomain-like"/>
    <property type="match status" value="1"/>
</dbReference>
<evidence type="ECO:0000256" key="4">
    <source>
        <dbReference type="ARBA" id="ARBA00023125"/>
    </source>
</evidence>
<dbReference type="InterPro" id="IPR003018">
    <property type="entry name" value="GAF"/>
</dbReference>
<proteinExistence type="predicted"/>
<dbReference type="InterPro" id="IPR058031">
    <property type="entry name" value="AAA_lid_NorR"/>
</dbReference>
<dbReference type="Pfam" id="PF00158">
    <property type="entry name" value="Sigma54_activat"/>
    <property type="match status" value="1"/>
</dbReference>
<dbReference type="Pfam" id="PF02954">
    <property type="entry name" value="HTH_8"/>
    <property type="match status" value="1"/>
</dbReference>
<organism evidence="7 8">
    <name type="scientific">Blastopirellula sediminis</name>
    <dbReference type="NCBI Taxonomy" id="2894196"/>
    <lineage>
        <taxon>Bacteria</taxon>
        <taxon>Pseudomonadati</taxon>
        <taxon>Planctomycetota</taxon>
        <taxon>Planctomycetia</taxon>
        <taxon>Pirellulales</taxon>
        <taxon>Pirellulaceae</taxon>
        <taxon>Blastopirellula</taxon>
    </lineage>
</organism>
<dbReference type="PANTHER" id="PTHR32071">
    <property type="entry name" value="TRANSCRIPTIONAL REGULATORY PROTEIN"/>
    <property type="match status" value="1"/>
</dbReference>
<dbReference type="PROSITE" id="PS00675">
    <property type="entry name" value="SIGMA54_INTERACT_1"/>
    <property type="match status" value="1"/>
</dbReference>
<dbReference type="PROSITE" id="PS50045">
    <property type="entry name" value="SIGMA54_INTERACT_4"/>
    <property type="match status" value="1"/>
</dbReference>
<reference evidence="7" key="1">
    <citation type="submission" date="2021-11" db="EMBL/GenBank/DDBJ databases">
        <title>Genome sequence.</title>
        <authorList>
            <person name="Sun Q."/>
        </authorList>
    </citation>
    <scope>NUCLEOTIDE SEQUENCE</scope>
    <source>
        <strain evidence="7">JC732</strain>
    </source>
</reference>
<dbReference type="InterPro" id="IPR002078">
    <property type="entry name" value="Sigma_54_int"/>
</dbReference>
<dbReference type="RefSeq" id="WP_230221826.1">
    <property type="nucleotide sequence ID" value="NZ_JAJKFT010000010.1"/>
</dbReference>
<keyword evidence="2" id="KW-0067">ATP-binding</keyword>
<keyword evidence="4" id="KW-0238">DNA-binding</keyword>
<dbReference type="InterPro" id="IPR003593">
    <property type="entry name" value="AAA+_ATPase"/>
</dbReference>
<dbReference type="InterPro" id="IPR029016">
    <property type="entry name" value="GAF-like_dom_sf"/>
</dbReference>
<sequence>MDSFFPMLDDPKRLLLDLALQHSVEEVLRLIVERLSGAEPVALARIWLAEPTTDCSDCPALEHCQSQTECLHLVASGGRSIVSPEADWTKIDGDFRRMPVGLRKVGTIAATGIAIEEPEFSVPLPDWIARPDWVQSEGIQGFAGQPLIHRGKVLGVLAVFVRQPIATECMGWLRMIADHAAAAIATARAFAEIGSLREQLEQENEYLREELKGAGAFGEMIGQSPALEAVSRQIDLVAPTDAAVLILGESGTGKELVAREIHRRSQRADRPLIKVNCAAIPRELYESEFFGHAKGSFTGALRDRVGRFELAEGGTLFLDEVGEIPLELQAKLLRVLQEGELERVGEERTRHVNVRIIAATNRDLRAESEAARFRQDLYYRLSVFPVEVPALRRRKEDIPLLADHFLEISARRIGRPKSALTLAAVQRLQQYDWPGNVRELQHVMERAVITSTGSRLNIELPDKLRTVRAVATTEDGFVRTDAQIRQLEKDNITAALRAAGGKVSGTGGAAELLGLKPTTLTSRIKKLEIDASLIK</sequence>
<dbReference type="Proteomes" id="UP001139103">
    <property type="component" value="Unassembled WGS sequence"/>
</dbReference>
<dbReference type="PROSITE" id="PS00688">
    <property type="entry name" value="SIGMA54_INTERACT_3"/>
    <property type="match status" value="1"/>
</dbReference>
<dbReference type="Pfam" id="PF25601">
    <property type="entry name" value="AAA_lid_14"/>
    <property type="match status" value="1"/>
</dbReference>
<dbReference type="Gene3D" id="1.10.10.60">
    <property type="entry name" value="Homeodomain-like"/>
    <property type="match status" value="1"/>
</dbReference>
<accession>A0A9X1MPK3</accession>
<dbReference type="SMART" id="SM00382">
    <property type="entry name" value="AAA"/>
    <property type="match status" value="1"/>
</dbReference>
<dbReference type="PROSITE" id="PS00676">
    <property type="entry name" value="SIGMA54_INTERACT_2"/>
    <property type="match status" value="1"/>
</dbReference>
<dbReference type="InterPro" id="IPR025662">
    <property type="entry name" value="Sigma_54_int_dom_ATP-bd_1"/>
</dbReference>
<keyword evidence="1" id="KW-0547">Nucleotide-binding</keyword>
<dbReference type="GO" id="GO:0043565">
    <property type="term" value="F:sequence-specific DNA binding"/>
    <property type="evidence" value="ECO:0007669"/>
    <property type="project" value="InterPro"/>
</dbReference>
<evidence type="ECO:0000256" key="5">
    <source>
        <dbReference type="ARBA" id="ARBA00023163"/>
    </source>
</evidence>
<dbReference type="EMBL" id="JAJKFT010000010">
    <property type="protein sequence ID" value="MCC9630576.1"/>
    <property type="molecule type" value="Genomic_DNA"/>
</dbReference>
<dbReference type="GO" id="GO:0005524">
    <property type="term" value="F:ATP binding"/>
    <property type="evidence" value="ECO:0007669"/>
    <property type="project" value="UniProtKB-KW"/>
</dbReference>
<keyword evidence="8" id="KW-1185">Reference proteome</keyword>
<dbReference type="Gene3D" id="3.30.450.40">
    <property type="match status" value="1"/>
</dbReference>
<comment type="caution">
    <text evidence="7">The sequence shown here is derived from an EMBL/GenBank/DDBJ whole genome shotgun (WGS) entry which is preliminary data.</text>
</comment>
<dbReference type="Pfam" id="PF01590">
    <property type="entry name" value="GAF"/>
    <property type="match status" value="1"/>
</dbReference>
<protein>
    <submittedName>
        <fullName evidence="7">Sigma 54-interacting transcriptional regulator</fullName>
    </submittedName>
</protein>
<evidence type="ECO:0000313" key="7">
    <source>
        <dbReference type="EMBL" id="MCC9630576.1"/>
    </source>
</evidence>
<dbReference type="InterPro" id="IPR009057">
    <property type="entry name" value="Homeodomain-like_sf"/>
</dbReference>
<dbReference type="CDD" id="cd00009">
    <property type="entry name" value="AAA"/>
    <property type="match status" value="1"/>
</dbReference>
<dbReference type="InterPro" id="IPR002197">
    <property type="entry name" value="HTH_Fis"/>
</dbReference>
<dbReference type="AlphaFoldDB" id="A0A9X1MPK3"/>
<keyword evidence="3" id="KW-0805">Transcription regulation</keyword>
<dbReference type="GO" id="GO:0006355">
    <property type="term" value="P:regulation of DNA-templated transcription"/>
    <property type="evidence" value="ECO:0007669"/>
    <property type="project" value="InterPro"/>
</dbReference>